<comment type="caution">
    <text evidence="1">The sequence shown here is derived from an EMBL/GenBank/DDBJ whole genome shotgun (WGS) entry which is preliminary data.</text>
</comment>
<gene>
    <name evidence="1" type="ORF">CTRU02_202613</name>
</gene>
<keyword evidence="2" id="KW-1185">Reference proteome</keyword>
<reference evidence="1 2" key="1">
    <citation type="journal article" date="2020" name="Phytopathology">
        <title>Genome Sequence Resources of Colletotrichum truncatum, C. plurivorum, C. musicola, and C. sojae: Four Species Pathogenic to Soybean (Glycine max).</title>
        <authorList>
            <person name="Rogerio F."/>
            <person name="Boufleur T.R."/>
            <person name="Ciampi-Guillardi M."/>
            <person name="Sukno S.A."/>
            <person name="Thon M.R."/>
            <person name="Massola Junior N.S."/>
            <person name="Baroncelli R."/>
        </authorList>
    </citation>
    <scope>NUCLEOTIDE SEQUENCE [LARGE SCALE GENOMIC DNA]</scope>
    <source>
        <strain evidence="1 2">CMES1059</strain>
    </source>
</reference>
<sequence length="688" mass="78613">MEAPLLEMRIPGGSSSQSLCEDCKQLEFSAFKSLNETDRWKACYGDGIFVSTIRAHSHDRPTGGCKLCQVFAVSKIYGANGSESDGDDSYELRAFHYLRYSGMCRPAGKAGLDTLRESVTLVLVLVPKTLQGRQLHEALESHVSDNACAILQPGSPNTSIMFELPSCRFNPRVAQDWLQFCKLHHGPLCHAKTARASGLDLIDCETRLITTHRTTDTVHYIALSYVWGSSDSSDQETFRNDAEPRQLPLSLPRVISDAIVVTQSLGYRYLWVDKFCIRQDHPDKHKQIQHMDSVYENSDLTIVAAAGSDENYGIPGIKETERIIPSWIETVGANILWPVKNPQRMIRESKWGSRAWTFQESTLSRRRLLFLDDQVYFECNSMNCTESVRIPLETMHVKNKGNSRSNLRAGILSAYRNSQLFLDPNKTPLHISMIQYKSMVTQYTSRELRYDSDSLNAFEGILRMFRHRHESLSNLWGLCYPRSASNEMVKKLFTSSLAWYHIRPQRRRPEFPSWAWAGWAGKVQYPESSIESSQTYLSAISIDLHTAFGEQMVPIHRYQRKEQIEGHRALRIKGRFLPSNFFTHTYQEGGQAKWQFQGKPAPVFMSDSQYVGESSITKLKDMQQINFVLAGLHSVYGYSEDHDATALILQRNLQTGAWRRVGLWLISTKGCRNPLNIDDLERREYTME</sequence>
<accession>A0ACC3ZKS2</accession>
<evidence type="ECO:0000313" key="2">
    <source>
        <dbReference type="Proteomes" id="UP000805649"/>
    </source>
</evidence>
<dbReference type="Proteomes" id="UP000805649">
    <property type="component" value="Unassembled WGS sequence"/>
</dbReference>
<dbReference type="EMBL" id="VUJX02000001">
    <property type="protein sequence ID" value="KAL0944726.1"/>
    <property type="molecule type" value="Genomic_DNA"/>
</dbReference>
<proteinExistence type="predicted"/>
<organism evidence="1 2">
    <name type="scientific">Colletotrichum truncatum</name>
    <name type="common">Anthracnose fungus</name>
    <name type="synonym">Colletotrichum capsici</name>
    <dbReference type="NCBI Taxonomy" id="5467"/>
    <lineage>
        <taxon>Eukaryota</taxon>
        <taxon>Fungi</taxon>
        <taxon>Dikarya</taxon>
        <taxon>Ascomycota</taxon>
        <taxon>Pezizomycotina</taxon>
        <taxon>Sordariomycetes</taxon>
        <taxon>Hypocreomycetidae</taxon>
        <taxon>Glomerellales</taxon>
        <taxon>Glomerellaceae</taxon>
        <taxon>Colletotrichum</taxon>
        <taxon>Colletotrichum truncatum species complex</taxon>
    </lineage>
</organism>
<evidence type="ECO:0000313" key="1">
    <source>
        <dbReference type="EMBL" id="KAL0944726.1"/>
    </source>
</evidence>
<protein>
    <submittedName>
        <fullName evidence="1">Tol protein</fullName>
    </submittedName>
</protein>
<name>A0ACC3ZKS2_COLTU</name>